<accession>A0ABW7JDK6</accession>
<gene>
    <name evidence="1" type="ORF">ACGRHZ_17895</name>
</gene>
<protein>
    <submittedName>
        <fullName evidence="1">Uncharacterized protein</fullName>
    </submittedName>
</protein>
<proteinExistence type="predicted"/>
<organism evidence="1 2">
    <name type="scientific">Vibrio jasicida</name>
    <dbReference type="NCBI Taxonomy" id="766224"/>
    <lineage>
        <taxon>Bacteria</taxon>
        <taxon>Pseudomonadati</taxon>
        <taxon>Pseudomonadota</taxon>
        <taxon>Gammaproteobacteria</taxon>
        <taxon>Vibrionales</taxon>
        <taxon>Vibrionaceae</taxon>
        <taxon>Vibrio</taxon>
    </lineage>
</organism>
<evidence type="ECO:0000313" key="1">
    <source>
        <dbReference type="EMBL" id="MFH0273148.1"/>
    </source>
</evidence>
<reference evidence="1 2" key="1">
    <citation type="submission" date="2024-10" db="EMBL/GenBank/DDBJ databases">
        <authorList>
            <person name="Yibar A."/>
            <person name="Saticioglu I.B."/>
            <person name="Duman M."/>
            <person name="Ajmi N."/>
            <person name="Gurler F."/>
            <person name="Ay H."/>
            <person name="Onuk E."/>
            <person name="Guler S."/>
            <person name="Romalde J.L."/>
        </authorList>
    </citation>
    <scope>NUCLEOTIDE SEQUENCE [LARGE SCALE GENOMIC DNA]</scope>
    <source>
        <strain evidence="1 2">1-TCBS-A</strain>
    </source>
</reference>
<name>A0ABW7JDK6_9VIBR</name>
<dbReference type="RefSeq" id="WP_394632524.1">
    <property type="nucleotide sequence ID" value="NZ_JBIHSE010000002.1"/>
</dbReference>
<comment type="caution">
    <text evidence="1">The sequence shown here is derived from an EMBL/GenBank/DDBJ whole genome shotgun (WGS) entry which is preliminary data.</text>
</comment>
<dbReference type="EMBL" id="JBIHSE010000002">
    <property type="protein sequence ID" value="MFH0273148.1"/>
    <property type="molecule type" value="Genomic_DNA"/>
</dbReference>
<evidence type="ECO:0000313" key="2">
    <source>
        <dbReference type="Proteomes" id="UP001607221"/>
    </source>
</evidence>
<keyword evidence="2" id="KW-1185">Reference proteome</keyword>
<dbReference type="Proteomes" id="UP001607221">
    <property type="component" value="Unassembled WGS sequence"/>
</dbReference>
<sequence length="239" mass="27551">MKFPEIDYQFWYTTWYETVGKKTTYSNVNSRKYMHFNGDINACMDEIFSMISKKQLDKSTILRIVDLIYCWGGPSGRLFYVPMKGKDAPRQVLEDDVRAFEQYMLGVQLAVDGNIKCIDEFCKLDGIGKSFATKHAYFWSHDSAFPLMIVDSKISGALGFTTTQQLEKAYSNEQLVTAFRKKAMEEFGENTPSMVERALFAFHNNYFLNDNSNWKNKTSHRDSHVATSLAKTLFDTENS</sequence>